<dbReference type="GO" id="GO:0008270">
    <property type="term" value="F:zinc ion binding"/>
    <property type="evidence" value="ECO:0007669"/>
    <property type="project" value="InterPro"/>
</dbReference>
<dbReference type="InterPro" id="IPR002125">
    <property type="entry name" value="CMP_dCMP_dom"/>
</dbReference>
<dbReference type="EMBL" id="LT635762">
    <property type="protein sequence ID" value="SGZ57810.1"/>
    <property type="molecule type" value="Genomic_DNA"/>
</dbReference>
<evidence type="ECO:0000256" key="2">
    <source>
        <dbReference type="ARBA" id="ARBA00022801"/>
    </source>
</evidence>
<dbReference type="GO" id="GO:0005737">
    <property type="term" value="C:cytoplasm"/>
    <property type="evidence" value="ECO:0007669"/>
    <property type="project" value="TreeGrafter"/>
</dbReference>
<dbReference type="AlphaFoldDB" id="A0A1L0C4T1"/>
<dbReference type="GO" id="GO:0005634">
    <property type="term" value="C:nucleus"/>
    <property type="evidence" value="ECO:0007669"/>
    <property type="project" value="TreeGrafter"/>
</dbReference>
<keyword evidence="6" id="KW-1185">Reference proteome</keyword>
<dbReference type="InterPro" id="IPR016193">
    <property type="entry name" value="Cytidine_deaminase-like"/>
</dbReference>
<keyword evidence="1" id="KW-0479">Metal-binding</keyword>
<evidence type="ECO:0000256" key="3">
    <source>
        <dbReference type="ARBA" id="ARBA00022833"/>
    </source>
</evidence>
<dbReference type="GO" id="GO:0002100">
    <property type="term" value="P:tRNA wobble adenosine to inosine editing"/>
    <property type="evidence" value="ECO:0007669"/>
    <property type="project" value="TreeGrafter"/>
</dbReference>
<name>A0A1L0C4T1_9ASCO</name>
<accession>A0A1L0C4T1</accession>
<reference evidence="5 6" key="1">
    <citation type="submission" date="2016-10" db="EMBL/GenBank/DDBJ databases">
        <authorList>
            <person name="de Groot N.N."/>
        </authorList>
    </citation>
    <scope>NUCLEOTIDE SEQUENCE [LARGE SCALE GENOMIC DNA]</scope>
    <source>
        <strain evidence="5 6">CBS 141442</strain>
    </source>
</reference>
<dbReference type="PANTHER" id="PTHR11079:SF149">
    <property type="entry name" value="TRNA-SPECIFIC ADENOSINE DEAMINASE 2"/>
    <property type="match status" value="1"/>
</dbReference>
<dbReference type="OrthoDB" id="1701769at2759"/>
<dbReference type="STRING" id="45354.A0A1L0C4T1"/>
<dbReference type="Proteomes" id="UP000182334">
    <property type="component" value="Chromosome VII"/>
</dbReference>
<organism evidence="5 6">
    <name type="scientific">Sungouiella intermedia</name>
    <dbReference type="NCBI Taxonomy" id="45354"/>
    <lineage>
        <taxon>Eukaryota</taxon>
        <taxon>Fungi</taxon>
        <taxon>Dikarya</taxon>
        <taxon>Ascomycota</taxon>
        <taxon>Saccharomycotina</taxon>
        <taxon>Pichiomycetes</taxon>
        <taxon>Metschnikowiaceae</taxon>
        <taxon>Sungouiella</taxon>
    </lineage>
</organism>
<gene>
    <name evidence="5" type="ORF">SAMEA4029010_CIC11G00000004875</name>
</gene>
<dbReference type="Pfam" id="PF00383">
    <property type="entry name" value="dCMP_cyt_deam_1"/>
    <property type="match status" value="1"/>
</dbReference>
<evidence type="ECO:0000259" key="4">
    <source>
        <dbReference type="PROSITE" id="PS51747"/>
    </source>
</evidence>
<dbReference type="PROSITE" id="PS51747">
    <property type="entry name" value="CYT_DCMP_DEAMINASES_2"/>
    <property type="match status" value="1"/>
</dbReference>
<dbReference type="InterPro" id="IPR016192">
    <property type="entry name" value="APOBEC/CMP_deaminase_Zn-bd"/>
</dbReference>
<dbReference type="PANTHER" id="PTHR11079">
    <property type="entry name" value="CYTOSINE DEAMINASE FAMILY MEMBER"/>
    <property type="match status" value="1"/>
</dbReference>
<evidence type="ECO:0000313" key="5">
    <source>
        <dbReference type="EMBL" id="SGZ57810.1"/>
    </source>
</evidence>
<dbReference type="CDD" id="cd01285">
    <property type="entry name" value="nucleoside_deaminase"/>
    <property type="match status" value="1"/>
</dbReference>
<sequence>MDLTNEFGFMAIATFVAFRALKNGETPVACIFVHEPTNTILSFGCNDTNRSLNGTMHAEFVAIEKIFQGFNLYKKGRGEIIDFFMEVTLYVTVEPCVMCALAIKQLGIKRVYFGAANDRFGGNGTVIKVQENDSYSSCGGIMRVEAVQLLRNFYIQENNTAPVPKVKKNKEIDGKSFPPNLDFRKYLTEEMFDQIYGEVRREEFFRHPNPNREITPTIAKGYELLDLLSEEKILNIPNLSDLYPLHDMDVVKDIMELNLLLPRIEDDGIVKWRS</sequence>
<protein>
    <submittedName>
        <fullName evidence="5">CIC11C00000004875</fullName>
    </submittedName>
</protein>
<dbReference type="SUPFAM" id="SSF53927">
    <property type="entry name" value="Cytidine deaminase-like"/>
    <property type="match status" value="1"/>
</dbReference>
<evidence type="ECO:0000313" key="6">
    <source>
        <dbReference type="Proteomes" id="UP000182334"/>
    </source>
</evidence>
<feature type="domain" description="CMP/dCMP-type deaminase" evidence="4">
    <location>
        <begin position="4"/>
        <end position="125"/>
    </location>
</feature>
<dbReference type="Gene3D" id="3.40.140.10">
    <property type="entry name" value="Cytidine Deaminase, domain 2"/>
    <property type="match status" value="1"/>
</dbReference>
<proteinExistence type="predicted"/>
<dbReference type="PROSITE" id="PS00903">
    <property type="entry name" value="CYT_DCMP_DEAMINASES_1"/>
    <property type="match status" value="1"/>
</dbReference>
<keyword evidence="3" id="KW-0862">Zinc</keyword>
<keyword evidence="2" id="KW-0378">Hydrolase</keyword>
<dbReference type="GO" id="GO:0052717">
    <property type="term" value="F:tRNA-specific adenosine-34 deaminase activity"/>
    <property type="evidence" value="ECO:0007669"/>
    <property type="project" value="TreeGrafter"/>
</dbReference>
<evidence type="ECO:0000256" key="1">
    <source>
        <dbReference type="ARBA" id="ARBA00022723"/>
    </source>
</evidence>